<reference evidence="1" key="1">
    <citation type="submission" date="2022-01" db="EMBL/GenBank/DDBJ databases">
        <title>Genome sequnece data of strain Bradyrhizobium sp. nov.</title>
        <authorList>
            <person name="Zhang J."/>
        </authorList>
    </citation>
    <scope>NUCLEOTIDE SEQUENCE</scope>
    <source>
        <strain evidence="1">WYCCWR 13023</strain>
    </source>
</reference>
<organism evidence="1 2">
    <name type="scientific">Bradyrhizobium zhengyangense</name>
    <dbReference type="NCBI Taxonomy" id="2911009"/>
    <lineage>
        <taxon>Bacteria</taxon>
        <taxon>Pseudomonadati</taxon>
        <taxon>Pseudomonadota</taxon>
        <taxon>Alphaproteobacteria</taxon>
        <taxon>Hyphomicrobiales</taxon>
        <taxon>Nitrobacteraceae</taxon>
        <taxon>Bradyrhizobium</taxon>
    </lineage>
</organism>
<dbReference type="EMBL" id="JAKLTY010000061">
    <property type="protein sequence ID" value="MCG2633061.1"/>
    <property type="molecule type" value="Genomic_DNA"/>
</dbReference>
<dbReference type="RefSeq" id="WP_237892160.1">
    <property type="nucleotide sequence ID" value="NZ_JAKLTY010000061.1"/>
</dbReference>
<protein>
    <submittedName>
        <fullName evidence="1">Uncharacterized protein</fullName>
    </submittedName>
</protein>
<dbReference type="Proteomes" id="UP001139054">
    <property type="component" value="Unassembled WGS sequence"/>
</dbReference>
<gene>
    <name evidence="1" type="ORF">L6654_41635</name>
</gene>
<dbReference type="AlphaFoldDB" id="A0A9X1UD14"/>
<name>A0A9X1UD14_9BRAD</name>
<evidence type="ECO:0000313" key="1">
    <source>
        <dbReference type="EMBL" id="MCG2633061.1"/>
    </source>
</evidence>
<evidence type="ECO:0000313" key="2">
    <source>
        <dbReference type="Proteomes" id="UP001139054"/>
    </source>
</evidence>
<accession>A0A9X1UD14</accession>
<comment type="caution">
    <text evidence="1">The sequence shown here is derived from an EMBL/GenBank/DDBJ whole genome shotgun (WGS) entry which is preliminary data.</text>
</comment>
<proteinExistence type="predicted"/>
<sequence length="60" mass="6855">MNLTVSRRGERPVDFAVKVRKHVFNCSDGLLNCRELPQLLITNLTHAVLQRNDHLASPFL</sequence>